<reference evidence="4" key="1">
    <citation type="submission" date="2025-08" db="UniProtKB">
        <authorList>
            <consortium name="RefSeq"/>
        </authorList>
    </citation>
    <scope>IDENTIFICATION</scope>
    <source>
        <tissue evidence="4">Fruit stalk</tissue>
    </source>
</reference>
<proteinExistence type="predicted"/>
<dbReference type="InterPro" id="IPR050905">
    <property type="entry name" value="Plant_NBS-LRR"/>
</dbReference>
<evidence type="ECO:0000313" key="3">
    <source>
        <dbReference type="Proteomes" id="UP000515121"/>
    </source>
</evidence>
<dbReference type="OrthoDB" id="993957at2759"/>
<evidence type="ECO:0000256" key="1">
    <source>
        <dbReference type="ARBA" id="ARBA00022821"/>
    </source>
</evidence>
<dbReference type="PANTHER" id="PTHR33463">
    <property type="entry name" value="NB-ARC DOMAIN-CONTAINING PROTEIN-RELATED"/>
    <property type="match status" value="1"/>
</dbReference>
<dbReference type="KEGG" id="dzi:111291625"/>
<dbReference type="GeneID" id="111291625"/>
<organism evidence="3 4">
    <name type="scientific">Durio zibethinus</name>
    <name type="common">Durian</name>
    <dbReference type="NCBI Taxonomy" id="66656"/>
    <lineage>
        <taxon>Eukaryota</taxon>
        <taxon>Viridiplantae</taxon>
        <taxon>Streptophyta</taxon>
        <taxon>Embryophyta</taxon>
        <taxon>Tracheophyta</taxon>
        <taxon>Spermatophyta</taxon>
        <taxon>Magnoliopsida</taxon>
        <taxon>eudicotyledons</taxon>
        <taxon>Gunneridae</taxon>
        <taxon>Pentapetalae</taxon>
        <taxon>rosids</taxon>
        <taxon>malvids</taxon>
        <taxon>Malvales</taxon>
        <taxon>Malvaceae</taxon>
        <taxon>Helicteroideae</taxon>
        <taxon>Durio</taxon>
    </lineage>
</organism>
<evidence type="ECO:0000259" key="2">
    <source>
        <dbReference type="Pfam" id="PF23247"/>
    </source>
</evidence>
<dbReference type="Pfam" id="PF23247">
    <property type="entry name" value="LRR_RPS2"/>
    <property type="match status" value="1"/>
</dbReference>
<name>A0A6P5YGH8_DURZI</name>
<sequence length="199" mass="22294">MDQTSIASSSQGHLQTISFPSLQDIRISGCSNLKSLFPISVTPSFANLVSIEITGPSKLEQVFGYQGELDIEDDQKGIVLPQLREVTLFELSDLKSFAPTGCHFRFPSMWSFKITKSPKLTTSVIMDSKHPVPAITEEPQQVQNNTTEGFTTMEEIVDNQTTYNDIIWSIWEDQVPQYMTVGETRITLHKEVKNSGETC</sequence>
<dbReference type="InterPro" id="IPR057135">
    <property type="entry name" value="At4g27190-like_LRR"/>
</dbReference>
<dbReference type="AlphaFoldDB" id="A0A6P5YGH8"/>
<evidence type="ECO:0000313" key="4">
    <source>
        <dbReference type="RefSeq" id="XP_022739156.1"/>
    </source>
</evidence>
<keyword evidence="1" id="KW-0611">Plant defense</keyword>
<dbReference type="RefSeq" id="XP_022739156.1">
    <property type="nucleotide sequence ID" value="XM_022883421.1"/>
</dbReference>
<feature type="domain" description="Disease resistance protein At4g27190-like leucine-rich repeats" evidence="2">
    <location>
        <begin position="10"/>
        <end position="120"/>
    </location>
</feature>
<protein>
    <submittedName>
        <fullName evidence="4">Uncharacterized protein LOC111291625</fullName>
    </submittedName>
</protein>
<gene>
    <name evidence="4" type="primary">LOC111291625</name>
</gene>
<dbReference type="Proteomes" id="UP000515121">
    <property type="component" value="Unplaced"/>
</dbReference>
<dbReference type="PANTHER" id="PTHR33463:SF196">
    <property type="entry name" value="NB-ARC DOMAIN DISEASE RESISTANCE PROTEIN"/>
    <property type="match status" value="1"/>
</dbReference>
<keyword evidence="3" id="KW-1185">Reference proteome</keyword>
<accession>A0A6P5YGH8</accession>